<feature type="region of interest" description="Disordered" evidence="1">
    <location>
        <begin position="264"/>
        <end position="289"/>
    </location>
</feature>
<feature type="compositionally biased region" description="Acidic residues" evidence="1">
    <location>
        <begin position="279"/>
        <end position="289"/>
    </location>
</feature>
<reference evidence="3 4" key="1">
    <citation type="submission" date="2023-11" db="EMBL/GenBank/DDBJ databases">
        <title>MicrobeMod: A computational toolkit for identifying prokaryotic methylation and restriction-modification with nanopore sequencing.</title>
        <authorList>
            <person name="Crits-Christoph A."/>
            <person name="Kang S.C."/>
            <person name="Lee H."/>
            <person name="Ostrov N."/>
        </authorList>
    </citation>
    <scope>NUCLEOTIDE SEQUENCE [LARGE SCALE GENOMIC DNA]</scope>
    <source>
        <strain evidence="3 4">ATCC 25935</strain>
    </source>
</reference>
<evidence type="ECO:0000313" key="3">
    <source>
        <dbReference type="EMBL" id="WQH04677.1"/>
    </source>
</evidence>
<evidence type="ECO:0000256" key="2">
    <source>
        <dbReference type="SAM" id="SignalP"/>
    </source>
</evidence>
<dbReference type="GeneID" id="43165652"/>
<protein>
    <submittedName>
        <fullName evidence="3">Uncharacterized protein</fullName>
    </submittedName>
</protein>
<dbReference type="Proteomes" id="UP001326110">
    <property type="component" value="Chromosome"/>
</dbReference>
<gene>
    <name evidence="3" type="ORF">SR858_27165</name>
</gene>
<keyword evidence="4" id="KW-1185">Reference proteome</keyword>
<evidence type="ECO:0000313" key="4">
    <source>
        <dbReference type="Proteomes" id="UP001326110"/>
    </source>
</evidence>
<feature type="chain" id="PRO_5045506133" evidence="2">
    <location>
        <begin position="22"/>
        <end position="289"/>
    </location>
</feature>
<keyword evidence="2" id="KW-0732">Signal</keyword>
<evidence type="ECO:0000256" key="1">
    <source>
        <dbReference type="SAM" id="MobiDB-lite"/>
    </source>
</evidence>
<sequence>MKKILIHHIALVLMCANAAYATPSGERRPSRDWIEKKWELRYVLFIDSKKYMDMYIKESTKYNENDRKTGGDDVYHDIYEFLPGIQKIIPTKKSDIATAIIFFDQKGNVQNQEAPFKGLVVKISSILSFVLITQAETEFKPISFAEWNQGIPGDVSFSPALCTFTDILRYQDDWNKSNRRGNVGCREWTAQLYQKEPYIDVTTYSKKGNFIGEVVGWARFEDGPTPIIGMQGKQWLCLHECPGGEQPGVIPDMQAWTRKHGFPMPVRPSKQPRYPNKDYEDDLNEFWLD</sequence>
<dbReference type="RefSeq" id="WP_154820071.1">
    <property type="nucleotide sequence ID" value="NZ_CP140152.1"/>
</dbReference>
<name>A0ABZ0XY36_9BURK</name>
<proteinExistence type="predicted"/>
<feature type="signal peptide" evidence="2">
    <location>
        <begin position="1"/>
        <end position="21"/>
    </location>
</feature>
<accession>A0ABZ0XY36</accession>
<dbReference type="EMBL" id="CP140152">
    <property type="protein sequence ID" value="WQH04677.1"/>
    <property type="molecule type" value="Genomic_DNA"/>
</dbReference>
<organism evidence="3 4">
    <name type="scientific">Duganella zoogloeoides</name>
    <dbReference type="NCBI Taxonomy" id="75659"/>
    <lineage>
        <taxon>Bacteria</taxon>
        <taxon>Pseudomonadati</taxon>
        <taxon>Pseudomonadota</taxon>
        <taxon>Betaproteobacteria</taxon>
        <taxon>Burkholderiales</taxon>
        <taxon>Oxalobacteraceae</taxon>
        <taxon>Telluria group</taxon>
        <taxon>Duganella</taxon>
    </lineage>
</organism>